<keyword evidence="1" id="KW-0472">Membrane</keyword>
<organism evidence="2 3">
    <name type="scientific">Elizabethkingia anophelis</name>
    <dbReference type="NCBI Taxonomy" id="1117645"/>
    <lineage>
        <taxon>Bacteria</taxon>
        <taxon>Pseudomonadati</taxon>
        <taxon>Bacteroidota</taxon>
        <taxon>Flavobacteriia</taxon>
        <taxon>Flavobacteriales</taxon>
        <taxon>Weeksellaceae</taxon>
        <taxon>Elizabethkingia</taxon>
    </lineage>
</organism>
<evidence type="ECO:0000256" key="1">
    <source>
        <dbReference type="SAM" id="Phobius"/>
    </source>
</evidence>
<sequence length="202" mass="23630">MIYAITIILFIFLCLSLLLSTIRTGRLAISIKILRWIITIGGIAFFSWWFFKKSFPRLTDNSLSVQIINNLQQPIDFYTVRINKSPEAGDVVNHLGTIRSGYYRIEYFNVKNSDEYWLMGFIGKKKLVYFSQHAVVNKNEDQLVEVRNYINQSQRLSDLGVKKVNAYVNDTVTEAIWITLDFLLIFLNLVLLLRKRTLRVEH</sequence>
<dbReference type="GeneID" id="56684421"/>
<evidence type="ECO:0000313" key="3">
    <source>
        <dbReference type="Proteomes" id="UP000254876"/>
    </source>
</evidence>
<comment type="caution">
    <text evidence="2">The sequence shown here is derived from an EMBL/GenBank/DDBJ whole genome shotgun (WGS) entry which is preliminary data.</text>
</comment>
<dbReference type="EMBL" id="UFYD01000001">
    <property type="protein sequence ID" value="STC99522.1"/>
    <property type="molecule type" value="Genomic_DNA"/>
</dbReference>
<dbReference type="AlphaFoldDB" id="A0A7Z7LUV0"/>
<gene>
    <name evidence="2" type="ORF">NCTC10588_01322</name>
</gene>
<evidence type="ECO:0000313" key="2">
    <source>
        <dbReference type="EMBL" id="STC99522.1"/>
    </source>
</evidence>
<dbReference type="Proteomes" id="UP000254876">
    <property type="component" value="Unassembled WGS sequence"/>
</dbReference>
<name>A0A7Z7LUV0_9FLAO</name>
<dbReference type="RefSeq" id="WP_223844261.1">
    <property type="nucleotide sequence ID" value="NZ_BQKR01000014.1"/>
</dbReference>
<reference evidence="2 3" key="1">
    <citation type="submission" date="2018-06" db="EMBL/GenBank/DDBJ databases">
        <authorList>
            <consortium name="Pathogen Informatics"/>
            <person name="Doyle S."/>
        </authorList>
    </citation>
    <scope>NUCLEOTIDE SEQUENCE [LARGE SCALE GENOMIC DNA]</scope>
    <source>
        <strain evidence="2 3">NCTC10588</strain>
    </source>
</reference>
<proteinExistence type="predicted"/>
<keyword evidence="1" id="KW-1133">Transmembrane helix</keyword>
<keyword evidence="1" id="KW-0812">Transmembrane</keyword>
<feature type="transmembrane region" description="Helical" evidence="1">
    <location>
        <begin position="175"/>
        <end position="193"/>
    </location>
</feature>
<feature type="transmembrane region" description="Helical" evidence="1">
    <location>
        <begin position="34"/>
        <end position="51"/>
    </location>
</feature>
<feature type="transmembrane region" description="Helical" evidence="1">
    <location>
        <begin position="6"/>
        <end position="22"/>
    </location>
</feature>
<protein>
    <submittedName>
        <fullName evidence="2">Uncharacterized protein</fullName>
    </submittedName>
</protein>
<accession>A0A7Z7LUV0</accession>